<dbReference type="SMART" id="SM00977">
    <property type="entry name" value="TilS_C"/>
    <property type="match status" value="1"/>
</dbReference>
<keyword evidence="6 8" id="KW-0067">ATP-binding</keyword>
<sequence>MLPLQNFKDYISQNALFITNDRVLLAVSGGRDSVLMAHLFKLSGYDFGIAHCNFNLRGEESMRDEHFVKMLSATLDVPFYVQHFQTKGYAAAHKVSIQMAARDLRYQWFEELRIREGYAFIALAQHQDDAIETVLLNLTRGTGIAGLHGILPKRGHLIRPLLFLSRTEINELMERAHLDYVEDSSNLSTNYARNKIRLKVLPQLKEINGNLEVTFQHNIQRFADTELVLQKVVADLSGKLLVKKQDGVHLSIAEVKSLSPQKLLLFEVLKPYGFSEHLVADVLQALDKQSGISFFSTSHQLTLDREDLILVALRDKDAMPRQHLMVHSQDLTTVLPEGELTMVTLPKSKFEETHSFKKDHFEAYLDAEKLIYPLVLRNRQNGDKFKPIGMSSFKKLSDFFIDEKVPVTSKDDIPILVNGNGEIIWVMGLRQDNRYKITPATKNVTILTFRNLHITISKQS</sequence>
<protein>
    <recommendedName>
        <fullName evidence="8">tRNA(Ile)-lysidine synthase</fullName>
        <ecNumber evidence="8">6.3.4.19</ecNumber>
    </recommendedName>
    <alternativeName>
        <fullName evidence="8">tRNA(Ile)-2-lysyl-cytidine synthase</fullName>
    </alternativeName>
    <alternativeName>
        <fullName evidence="8">tRNA(Ile)-lysidine synthetase</fullName>
    </alternativeName>
</protein>
<dbReference type="STRING" id="430522.BFS30_12230"/>
<dbReference type="SUPFAM" id="SSF52402">
    <property type="entry name" value="Adenine nucleotide alpha hydrolases-like"/>
    <property type="match status" value="1"/>
</dbReference>
<dbReference type="InterPro" id="IPR012796">
    <property type="entry name" value="Lysidine-tRNA-synth_C"/>
</dbReference>
<keyword evidence="4 8" id="KW-0819">tRNA processing</keyword>
<comment type="domain">
    <text evidence="8">The N-terminal region contains the highly conserved SGGXDS motif, predicted to be a P-loop motif involved in ATP binding.</text>
</comment>
<evidence type="ECO:0000256" key="8">
    <source>
        <dbReference type="HAMAP-Rule" id="MF_01161"/>
    </source>
</evidence>
<comment type="catalytic activity">
    <reaction evidence="7 8">
        <text>cytidine(34) in tRNA(Ile2) + L-lysine + ATP = lysidine(34) in tRNA(Ile2) + AMP + diphosphate + H(+)</text>
        <dbReference type="Rhea" id="RHEA:43744"/>
        <dbReference type="Rhea" id="RHEA-COMP:10625"/>
        <dbReference type="Rhea" id="RHEA-COMP:10670"/>
        <dbReference type="ChEBI" id="CHEBI:15378"/>
        <dbReference type="ChEBI" id="CHEBI:30616"/>
        <dbReference type="ChEBI" id="CHEBI:32551"/>
        <dbReference type="ChEBI" id="CHEBI:33019"/>
        <dbReference type="ChEBI" id="CHEBI:82748"/>
        <dbReference type="ChEBI" id="CHEBI:83665"/>
        <dbReference type="ChEBI" id="CHEBI:456215"/>
        <dbReference type="EC" id="6.3.4.19"/>
    </reaction>
</comment>
<evidence type="ECO:0000256" key="7">
    <source>
        <dbReference type="ARBA" id="ARBA00048539"/>
    </source>
</evidence>
<keyword evidence="3 8" id="KW-0436">Ligase</keyword>
<evidence type="ECO:0000256" key="4">
    <source>
        <dbReference type="ARBA" id="ARBA00022694"/>
    </source>
</evidence>
<evidence type="ECO:0000256" key="6">
    <source>
        <dbReference type="ARBA" id="ARBA00022840"/>
    </source>
</evidence>
<comment type="subcellular location">
    <subcellularLocation>
        <location evidence="1 8">Cytoplasm</location>
    </subcellularLocation>
</comment>
<accession>A0A1H0H433</accession>
<dbReference type="RefSeq" id="WP_074612033.1">
    <property type="nucleotide sequence ID" value="NZ_FNGY01000012.1"/>
</dbReference>
<evidence type="ECO:0000313" key="10">
    <source>
        <dbReference type="EMBL" id="SDO13919.1"/>
    </source>
</evidence>
<dbReference type="Pfam" id="PF01171">
    <property type="entry name" value="ATP_bind_3"/>
    <property type="match status" value="1"/>
</dbReference>
<dbReference type="GO" id="GO:0005524">
    <property type="term" value="F:ATP binding"/>
    <property type="evidence" value="ECO:0007669"/>
    <property type="project" value="UniProtKB-UniRule"/>
</dbReference>
<dbReference type="GO" id="GO:0005737">
    <property type="term" value="C:cytoplasm"/>
    <property type="evidence" value="ECO:0007669"/>
    <property type="project" value="UniProtKB-SubCell"/>
</dbReference>
<dbReference type="InterPro" id="IPR012094">
    <property type="entry name" value="tRNA_Ile_lys_synt"/>
</dbReference>
<keyword evidence="2 8" id="KW-0963">Cytoplasm</keyword>
<dbReference type="Gene3D" id="3.40.50.620">
    <property type="entry name" value="HUPs"/>
    <property type="match status" value="1"/>
</dbReference>
<dbReference type="NCBIfam" id="TIGR02432">
    <property type="entry name" value="lysidine_TilS_N"/>
    <property type="match status" value="1"/>
</dbReference>
<dbReference type="GO" id="GO:0006400">
    <property type="term" value="P:tRNA modification"/>
    <property type="evidence" value="ECO:0007669"/>
    <property type="project" value="UniProtKB-UniRule"/>
</dbReference>
<dbReference type="EC" id="6.3.4.19" evidence="8"/>
<dbReference type="EMBL" id="FNGY01000012">
    <property type="protein sequence ID" value="SDO13919.1"/>
    <property type="molecule type" value="Genomic_DNA"/>
</dbReference>
<name>A0A1H0H433_9SPHI</name>
<dbReference type="NCBIfam" id="TIGR02433">
    <property type="entry name" value="lysidine_TilS_C"/>
    <property type="match status" value="1"/>
</dbReference>
<feature type="domain" description="Lysidine-tRNA(Ile) synthetase C-terminal" evidence="9">
    <location>
        <begin position="374"/>
        <end position="449"/>
    </location>
</feature>
<dbReference type="CDD" id="cd01992">
    <property type="entry name" value="TilS_N"/>
    <property type="match status" value="1"/>
</dbReference>
<proteinExistence type="inferred from homology"/>
<dbReference type="GO" id="GO:0032267">
    <property type="term" value="F:tRNA(Ile)-lysidine synthase activity"/>
    <property type="evidence" value="ECO:0007669"/>
    <property type="project" value="UniProtKB-EC"/>
</dbReference>
<evidence type="ECO:0000256" key="3">
    <source>
        <dbReference type="ARBA" id="ARBA00022598"/>
    </source>
</evidence>
<evidence type="ECO:0000259" key="9">
    <source>
        <dbReference type="SMART" id="SM00977"/>
    </source>
</evidence>
<dbReference type="InterPro" id="IPR011063">
    <property type="entry name" value="TilS/TtcA_N"/>
</dbReference>
<dbReference type="OrthoDB" id="9807403at2"/>
<feature type="binding site" evidence="8">
    <location>
        <begin position="28"/>
        <end position="33"/>
    </location>
    <ligand>
        <name>ATP</name>
        <dbReference type="ChEBI" id="CHEBI:30616"/>
    </ligand>
</feature>
<dbReference type="HAMAP" id="MF_01161">
    <property type="entry name" value="tRNA_Ile_lys_synt"/>
    <property type="match status" value="1"/>
</dbReference>
<evidence type="ECO:0000256" key="2">
    <source>
        <dbReference type="ARBA" id="ARBA00022490"/>
    </source>
</evidence>
<dbReference type="Pfam" id="PF11734">
    <property type="entry name" value="TilS_C"/>
    <property type="match status" value="1"/>
</dbReference>
<dbReference type="PANTHER" id="PTHR43033:SF1">
    <property type="entry name" value="TRNA(ILE)-LYSIDINE SYNTHASE-RELATED"/>
    <property type="match status" value="1"/>
</dbReference>
<gene>
    <name evidence="8" type="primary">tilS</name>
    <name evidence="10" type="ORF">SAMN05421820_11221</name>
</gene>
<dbReference type="Proteomes" id="UP000183200">
    <property type="component" value="Unassembled WGS sequence"/>
</dbReference>
<organism evidence="10 11">
    <name type="scientific">Pedobacter steynii</name>
    <dbReference type="NCBI Taxonomy" id="430522"/>
    <lineage>
        <taxon>Bacteria</taxon>
        <taxon>Pseudomonadati</taxon>
        <taxon>Bacteroidota</taxon>
        <taxon>Sphingobacteriia</taxon>
        <taxon>Sphingobacteriales</taxon>
        <taxon>Sphingobacteriaceae</taxon>
        <taxon>Pedobacter</taxon>
    </lineage>
</organism>
<comment type="function">
    <text evidence="8">Ligates lysine onto the cytidine present at position 34 of the AUA codon-specific tRNA(Ile) that contains the anticodon CAU, in an ATP-dependent manner. Cytidine is converted to lysidine, thus changing the amino acid specificity of the tRNA from methionine to isoleucine.</text>
</comment>
<keyword evidence="11" id="KW-1185">Reference proteome</keyword>
<evidence type="ECO:0000256" key="5">
    <source>
        <dbReference type="ARBA" id="ARBA00022741"/>
    </source>
</evidence>
<dbReference type="AlphaFoldDB" id="A0A1H0H433"/>
<comment type="similarity">
    <text evidence="8">Belongs to the tRNA(Ile)-lysidine synthase family.</text>
</comment>
<keyword evidence="5 8" id="KW-0547">Nucleotide-binding</keyword>
<dbReference type="InterPro" id="IPR014729">
    <property type="entry name" value="Rossmann-like_a/b/a_fold"/>
</dbReference>
<evidence type="ECO:0000256" key="1">
    <source>
        <dbReference type="ARBA" id="ARBA00004496"/>
    </source>
</evidence>
<reference evidence="11" key="1">
    <citation type="submission" date="2016-10" db="EMBL/GenBank/DDBJ databases">
        <authorList>
            <person name="Varghese N."/>
            <person name="Submissions S."/>
        </authorList>
    </citation>
    <scope>NUCLEOTIDE SEQUENCE [LARGE SCALE GENOMIC DNA]</scope>
    <source>
        <strain evidence="11">DSM 19110</strain>
    </source>
</reference>
<dbReference type="PANTHER" id="PTHR43033">
    <property type="entry name" value="TRNA(ILE)-LYSIDINE SYNTHASE-RELATED"/>
    <property type="match status" value="1"/>
</dbReference>
<evidence type="ECO:0000313" key="11">
    <source>
        <dbReference type="Proteomes" id="UP000183200"/>
    </source>
</evidence>
<dbReference type="InterPro" id="IPR012795">
    <property type="entry name" value="tRNA_Ile_lys_synt_N"/>
</dbReference>
<dbReference type="SUPFAM" id="SSF56037">
    <property type="entry name" value="PheT/TilS domain"/>
    <property type="match status" value="1"/>
</dbReference>